<protein>
    <submittedName>
        <fullName evidence="1">Uncharacterized protein</fullName>
    </submittedName>
</protein>
<keyword evidence="2" id="KW-1185">Reference proteome</keyword>
<evidence type="ECO:0000313" key="1">
    <source>
        <dbReference type="EMBL" id="KAJ3541162.1"/>
    </source>
</evidence>
<dbReference type="EMBL" id="JANRMS010000368">
    <property type="protein sequence ID" value="KAJ3541162.1"/>
    <property type="molecule type" value="Genomic_DNA"/>
</dbReference>
<name>A0ACC1SJT7_9HYPO</name>
<gene>
    <name evidence="1" type="ORF">NM208_g4741</name>
</gene>
<accession>A0ACC1SJT7</accession>
<dbReference type="Proteomes" id="UP001148629">
    <property type="component" value="Unassembled WGS sequence"/>
</dbReference>
<evidence type="ECO:0000313" key="2">
    <source>
        <dbReference type="Proteomes" id="UP001148629"/>
    </source>
</evidence>
<sequence>MQLSSFMFFALTLGTALAHPEKLTAEKAKSEAKLVGRSTNRCAATIEKRKAEILAKRSSRLHARHLENQQKNGIKQVHHESLQYATIQNDTCVLAPDTVWGPYGVDGEMVRHDLREVQKGIDFYLDIGVIDIETCDPLQGTALTIWNCNATGSYSSFTGIDPDTAELLDGWSKRDDGTTDDETFLRGIQVTDNNGMIEFLTKFPGYYITRTTHIHVTAQTNITNGTSYSHSKVQHIGQLFFEEDLLNRVYALSPYKEHLSTLNRTTNSEDSLYSDASADGYSAVISVSQLTDRIEDGLVGYITIGVNSTADGLATTGGGVNPQDFSPPLVSPYLLVSGHPGEAHDHHKMAKAIKTRDTVANLGGRSLNRCSNSEGAQALKKRAITRRARKVEDLRKRLGIKSAPRKYRRDAEALSNWEAVNHNMTGLSTNDMFTPLETVFDANSSCVLSPEITAGPYYIVGEYLRSNVIEKEWCDGVPLFLEVQYVDVSTCAPLPRLAIDVWNCNATGVYSGVSAGAGPDTTFLRGIQITDHDGVAQFETIFPGHYQGRAVHTHLLTHTNASVLSNGTISVWNSPVTHIGQLFWPDDLREEVEKLHPYNTNEVEVTTNDEDMWSVLQADDSYDPFPQFVYLGDTVEEGLFAWIQIGINATADYSTDDYYGVAGYLAEDGGHELDSGIGGGGGEGGPPGGSGTPPSGGFPSQTPSSSA</sequence>
<reference evidence="1" key="1">
    <citation type="submission" date="2022-08" db="EMBL/GenBank/DDBJ databases">
        <title>Genome Sequence of Fusarium decemcellulare.</title>
        <authorList>
            <person name="Buettner E."/>
        </authorList>
    </citation>
    <scope>NUCLEOTIDE SEQUENCE</scope>
    <source>
        <strain evidence="1">Babe19</strain>
    </source>
</reference>
<organism evidence="1 2">
    <name type="scientific">Fusarium decemcellulare</name>
    <dbReference type="NCBI Taxonomy" id="57161"/>
    <lineage>
        <taxon>Eukaryota</taxon>
        <taxon>Fungi</taxon>
        <taxon>Dikarya</taxon>
        <taxon>Ascomycota</taxon>
        <taxon>Pezizomycotina</taxon>
        <taxon>Sordariomycetes</taxon>
        <taxon>Hypocreomycetidae</taxon>
        <taxon>Hypocreales</taxon>
        <taxon>Nectriaceae</taxon>
        <taxon>Fusarium</taxon>
        <taxon>Fusarium decemcellulare species complex</taxon>
    </lineage>
</organism>
<comment type="caution">
    <text evidence="1">The sequence shown here is derived from an EMBL/GenBank/DDBJ whole genome shotgun (WGS) entry which is preliminary data.</text>
</comment>
<proteinExistence type="predicted"/>